<sequence>MAGISSLDTTSIIALMVESILYGFYLAAFGVAVYLHLHASPRTPQRTAMLFIGTIMLALSTVHVALGFYKLHQYAFDATPNSRVDLALAMIFNTNNLLADCLIAYRCHVMWQQNYVTILLVALVLGSATYGYVFPVSNISICLILVVNIFVPGLTAAGRIWVVIREVRQLSISVKSRLYNSVLLIVIESGVVYSVSLVALLLSSNIHADPFGRRHSPLELPGVGPGFCIAYGIVAQTVGIVPMLIVIQVSVMRVQTSPATSVQSRIDFSPGPYKSRAHTTVQFPETAAKRSFGLSRCSSESCCSFSSKPLTVD</sequence>
<dbReference type="Proteomes" id="UP001556367">
    <property type="component" value="Unassembled WGS sequence"/>
</dbReference>
<accession>A0ABR3JVH5</accession>
<reference evidence="3" key="1">
    <citation type="submission" date="2024-06" db="EMBL/GenBank/DDBJ databases">
        <title>Multi-omics analyses provide insights into the biosynthesis of the anticancer antibiotic pleurotin in Hohenbuehelia grisea.</title>
        <authorList>
            <person name="Weaver J.A."/>
            <person name="Alberti F."/>
        </authorList>
    </citation>
    <scope>NUCLEOTIDE SEQUENCE [LARGE SCALE GENOMIC DNA]</scope>
    <source>
        <strain evidence="3">T-177</strain>
    </source>
</reference>
<feature type="transmembrane region" description="Helical" evidence="1">
    <location>
        <begin position="182"/>
        <end position="203"/>
    </location>
</feature>
<gene>
    <name evidence="2" type="ORF">HGRIS_014408</name>
</gene>
<keyword evidence="1" id="KW-1133">Transmembrane helix</keyword>
<comment type="caution">
    <text evidence="2">The sequence shown here is derived from an EMBL/GenBank/DDBJ whole genome shotgun (WGS) entry which is preliminary data.</text>
</comment>
<keyword evidence="1" id="KW-0472">Membrane</keyword>
<name>A0ABR3JVH5_9AGAR</name>
<feature type="transmembrane region" description="Helical" evidence="1">
    <location>
        <begin position="223"/>
        <end position="247"/>
    </location>
</feature>
<organism evidence="2 3">
    <name type="scientific">Hohenbuehelia grisea</name>
    <dbReference type="NCBI Taxonomy" id="104357"/>
    <lineage>
        <taxon>Eukaryota</taxon>
        <taxon>Fungi</taxon>
        <taxon>Dikarya</taxon>
        <taxon>Basidiomycota</taxon>
        <taxon>Agaricomycotina</taxon>
        <taxon>Agaricomycetes</taxon>
        <taxon>Agaricomycetidae</taxon>
        <taxon>Agaricales</taxon>
        <taxon>Pleurotineae</taxon>
        <taxon>Pleurotaceae</taxon>
        <taxon>Hohenbuehelia</taxon>
    </lineage>
</organism>
<keyword evidence="3" id="KW-1185">Reference proteome</keyword>
<proteinExistence type="predicted"/>
<feature type="transmembrane region" description="Helical" evidence="1">
    <location>
        <begin position="139"/>
        <end position="162"/>
    </location>
</feature>
<dbReference type="EMBL" id="JASNQZ010000003">
    <property type="protein sequence ID" value="KAL0959111.1"/>
    <property type="molecule type" value="Genomic_DNA"/>
</dbReference>
<evidence type="ECO:0000313" key="2">
    <source>
        <dbReference type="EMBL" id="KAL0959111.1"/>
    </source>
</evidence>
<feature type="transmembrane region" description="Helical" evidence="1">
    <location>
        <begin position="47"/>
        <end position="66"/>
    </location>
</feature>
<protein>
    <recommendedName>
        <fullName evidence="4">Gustatory receptor</fullName>
    </recommendedName>
</protein>
<evidence type="ECO:0008006" key="4">
    <source>
        <dbReference type="Google" id="ProtNLM"/>
    </source>
</evidence>
<evidence type="ECO:0000256" key="1">
    <source>
        <dbReference type="SAM" id="Phobius"/>
    </source>
</evidence>
<evidence type="ECO:0000313" key="3">
    <source>
        <dbReference type="Proteomes" id="UP001556367"/>
    </source>
</evidence>
<keyword evidence="1" id="KW-0812">Transmembrane</keyword>
<feature type="transmembrane region" description="Helical" evidence="1">
    <location>
        <begin position="115"/>
        <end position="133"/>
    </location>
</feature>
<feature type="transmembrane region" description="Helical" evidence="1">
    <location>
        <begin position="12"/>
        <end position="35"/>
    </location>
</feature>